<protein>
    <submittedName>
        <fullName evidence="1">Uncharacterized protein</fullName>
    </submittedName>
</protein>
<dbReference type="AlphaFoldDB" id="A0A640MZV7"/>
<proteinExistence type="predicted"/>
<gene>
    <name evidence="1" type="ORF">LamDB_49800</name>
</gene>
<name>A0A640MZV7_BACAN</name>
<comment type="caution">
    <text evidence="1">The sequence shown here is derived from an EMBL/GenBank/DDBJ whole genome shotgun (WGS) entry which is preliminary data.</text>
</comment>
<reference evidence="1" key="2">
    <citation type="submission" date="2019-12" db="EMBL/GenBank/DDBJ databases">
        <authorList>
            <person name="Hoang T.H.H."/>
            <person name="Okutani A."/>
        </authorList>
    </citation>
    <scope>NUCLEOTIDE SEQUENCE</scope>
    <source>
        <strain evidence="1">LamDB</strain>
    </source>
</reference>
<organism evidence="1">
    <name type="scientific">Bacillus anthracis</name>
    <name type="common">anthrax bacterium</name>
    <dbReference type="NCBI Taxonomy" id="1392"/>
    <lineage>
        <taxon>Bacteria</taxon>
        <taxon>Bacillati</taxon>
        <taxon>Bacillota</taxon>
        <taxon>Bacilli</taxon>
        <taxon>Bacillales</taxon>
        <taxon>Bacillaceae</taxon>
        <taxon>Bacillus</taxon>
        <taxon>Bacillus cereus group</taxon>
    </lineage>
</organism>
<evidence type="ECO:0000313" key="1">
    <source>
        <dbReference type="EMBL" id="GEU19363.1"/>
    </source>
</evidence>
<accession>A0A640MZV7</accession>
<reference evidence="1" key="1">
    <citation type="submission" date="2019-12" db="EMBL/GenBank/DDBJ databases">
        <title>Epidemiological and comparative genomic analysis of Bacillus anthracis isolated from northern Vietnam.</title>
        <authorList>
            <person name="Hoang T.T.H."/>
            <person name="Dang D.A."/>
            <person name="Pham M.H."/>
            <person name="Luong M.H."/>
            <person name="Tran N.D."/>
            <person name="Nguyen T.H."/>
            <person name="Nguyen T.T."/>
            <person name="Inoue S."/>
            <person name="Morikawa S."/>
            <person name="Okutani A."/>
        </authorList>
    </citation>
    <scope>NUCLEOTIDE SEQUENCE</scope>
    <source>
        <strain evidence="1">LamDB</strain>
    </source>
</reference>
<dbReference type="EMBL" id="BLEX01000011">
    <property type="protein sequence ID" value="GEU19363.1"/>
    <property type="molecule type" value="Genomic_DNA"/>
</dbReference>
<sequence>MGRRTSEGFVLLKGSQLSHSISEVGGDKIRLQRKKYADDLDINNSVKMLSL</sequence>